<dbReference type="InterPro" id="IPR001173">
    <property type="entry name" value="Glyco_trans_2-like"/>
</dbReference>
<comment type="subcellular location">
    <subcellularLocation>
        <location evidence="1">Golgi apparatus membrane</location>
        <topology evidence="1">Multi-pass membrane protein</topology>
    </subcellularLocation>
</comment>
<evidence type="ECO:0000256" key="10">
    <source>
        <dbReference type="ARBA" id="ARBA00060879"/>
    </source>
</evidence>
<keyword evidence="7 13" id="KW-0472">Membrane</keyword>
<comment type="catalytic activity">
    <reaction evidence="9">
        <text>GDP-mannose + (glucomannan)n = GDP + (glucomannan)n+1.</text>
        <dbReference type="EC" id="2.4.1.32"/>
    </reaction>
</comment>
<proteinExistence type="inferred from homology"/>
<evidence type="ECO:0000256" key="8">
    <source>
        <dbReference type="ARBA" id="ARBA00023316"/>
    </source>
</evidence>
<feature type="transmembrane region" description="Helical" evidence="13">
    <location>
        <begin position="35"/>
        <end position="57"/>
    </location>
</feature>
<evidence type="ECO:0000256" key="3">
    <source>
        <dbReference type="ARBA" id="ARBA00022679"/>
    </source>
</evidence>
<keyword evidence="6" id="KW-0333">Golgi apparatus</keyword>
<evidence type="ECO:0000256" key="12">
    <source>
        <dbReference type="ARBA" id="ARBA00076024"/>
    </source>
</evidence>
<protein>
    <recommendedName>
        <fullName evidence="11">glucomannan 4-beta-mannosyltransferase</fullName>
        <ecNumber evidence="11">2.4.1.32</ecNumber>
    </recommendedName>
    <alternativeName>
        <fullName evidence="12">Glucomannan synthase</fullName>
    </alternativeName>
</protein>
<evidence type="ECO:0000256" key="5">
    <source>
        <dbReference type="ARBA" id="ARBA00022989"/>
    </source>
</evidence>
<keyword evidence="3" id="KW-0808">Transferase</keyword>
<evidence type="ECO:0000256" key="7">
    <source>
        <dbReference type="ARBA" id="ARBA00023136"/>
    </source>
</evidence>
<dbReference type="CDD" id="cd06437">
    <property type="entry name" value="CESA_CaSu_A2"/>
    <property type="match status" value="1"/>
</dbReference>
<name>A0AAW1GV51_SAPOF</name>
<dbReference type="GO" id="GO:0051753">
    <property type="term" value="F:mannan synthase activity"/>
    <property type="evidence" value="ECO:0007669"/>
    <property type="project" value="UniProtKB-ARBA"/>
</dbReference>
<comment type="similarity">
    <text evidence="10">Belongs to the glycosyltransferase 2 family. Plant cellulose synthase-like A subfamily.</text>
</comment>
<dbReference type="PANTHER" id="PTHR32044">
    <property type="entry name" value="GLUCOMANNAN 4-BETA-MANNOSYLTRANSFERASE 9"/>
    <property type="match status" value="1"/>
</dbReference>
<dbReference type="GO" id="GO:0047259">
    <property type="term" value="F:glucomannan 4-beta-mannosyltransferase activity"/>
    <property type="evidence" value="ECO:0007669"/>
    <property type="project" value="UniProtKB-EC"/>
</dbReference>
<evidence type="ECO:0000313" key="15">
    <source>
        <dbReference type="EMBL" id="KAK9667657.1"/>
    </source>
</evidence>
<dbReference type="FunFam" id="3.90.550.10:FF:000015">
    <property type="entry name" value="Glucomannan 4-beta-mannosyltransferase 9"/>
    <property type="match status" value="1"/>
</dbReference>
<dbReference type="InterPro" id="IPR029044">
    <property type="entry name" value="Nucleotide-diphossugar_trans"/>
</dbReference>
<dbReference type="GO" id="GO:0071555">
    <property type="term" value="P:cell wall organization"/>
    <property type="evidence" value="ECO:0007669"/>
    <property type="project" value="UniProtKB-KW"/>
</dbReference>
<evidence type="ECO:0000256" key="9">
    <source>
        <dbReference type="ARBA" id="ARBA00051800"/>
    </source>
</evidence>
<gene>
    <name evidence="15" type="ORF">RND81_13G002600</name>
</gene>
<dbReference type="EC" id="2.4.1.32" evidence="11"/>
<keyword evidence="4 13" id="KW-0812">Transmembrane</keyword>
<feature type="transmembrane region" description="Helical" evidence="13">
    <location>
        <begin position="387"/>
        <end position="404"/>
    </location>
</feature>
<feature type="domain" description="Glycosyltransferase 2-like" evidence="14">
    <location>
        <begin position="181"/>
        <end position="399"/>
    </location>
</feature>
<dbReference type="EMBL" id="JBDFQZ010000013">
    <property type="protein sequence ID" value="KAK9667657.1"/>
    <property type="molecule type" value="Genomic_DNA"/>
</dbReference>
<reference evidence="15" key="1">
    <citation type="submission" date="2024-03" db="EMBL/GenBank/DDBJ databases">
        <title>WGS assembly of Saponaria officinalis var. Norfolk2.</title>
        <authorList>
            <person name="Jenkins J."/>
            <person name="Shu S."/>
            <person name="Grimwood J."/>
            <person name="Barry K."/>
            <person name="Goodstein D."/>
            <person name="Schmutz J."/>
            <person name="Leebens-Mack J."/>
            <person name="Osbourn A."/>
        </authorList>
    </citation>
    <scope>NUCLEOTIDE SEQUENCE [LARGE SCALE GENOMIC DNA]</scope>
    <source>
        <strain evidence="15">JIC</strain>
    </source>
</reference>
<keyword evidence="2" id="KW-0328">Glycosyltransferase</keyword>
<evidence type="ECO:0000256" key="6">
    <source>
        <dbReference type="ARBA" id="ARBA00023034"/>
    </source>
</evidence>
<keyword evidence="5 13" id="KW-1133">Transmembrane helix</keyword>
<comment type="caution">
    <text evidence="15">The sequence shown here is derived from an EMBL/GenBank/DDBJ whole genome shotgun (WGS) entry which is preliminary data.</text>
</comment>
<evidence type="ECO:0000256" key="13">
    <source>
        <dbReference type="SAM" id="Phobius"/>
    </source>
</evidence>
<evidence type="ECO:0000256" key="11">
    <source>
        <dbReference type="ARBA" id="ARBA00066505"/>
    </source>
</evidence>
<evidence type="ECO:0000256" key="1">
    <source>
        <dbReference type="ARBA" id="ARBA00004653"/>
    </source>
</evidence>
<dbReference type="Proteomes" id="UP001443914">
    <property type="component" value="Unassembled WGS sequence"/>
</dbReference>
<evidence type="ECO:0000259" key="14">
    <source>
        <dbReference type="Pfam" id="PF13632"/>
    </source>
</evidence>
<evidence type="ECO:0000313" key="16">
    <source>
        <dbReference type="Proteomes" id="UP001443914"/>
    </source>
</evidence>
<evidence type="ECO:0000256" key="4">
    <source>
        <dbReference type="ARBA" id="ARBA00022692"/>
    </source>
</evidence>
<dbReference type="Pfam" id="PF13632">
    <property type="entry name" value="Glyco_trans_2_3"/>
    <property type="match status" value="1"/>
</dbReference>
<keyword evidence="8" id="KW-0961">Cell wall biogenesis/degradation</keyword>
<dbReference type="SUPFAM" id="SSF53448">
    <property type="entry name" value="Nucleotide-diphospho-sugar transferases"/>
    <property type="match status" value="1"/>
</dbReference>
<feature type="transmembrane region" description="Helical" evidence="13">
    <location>
        <begin position="349"/>
        <end position="375"/>
    </location>
</feature>
<dbReference type="PANTHER" id="PTHR32044:SF21">
    <property type="entry name" value="GLUCOMANNAN 4-BETA-MANNOSYLTRANSFERASE 3-RELATED"/>
    <property type="match status" value="1"/>
</dbReference>
<keyword evidence="16" id="KW-1185">Reference proteome</keyword>
<dbReference type="Gene3D" id="3.90.550.10">
    <property type="entry name" value="Spore Coat Polysaccharide Biosynthesis Protein SpsA, Chain A"/>
    <property type="match status" value="1"/>
</dbReference>
<feature type="transmembrane region" description="Helical" evidence="13">
    <location>
        <begin position="502"/>
        <end position="521"/>
    </location>
</feature>
<organism evidence="15 16">
    <name type="scientific">Saponaria officinalis</name>
    <name type="common">Common soapwort</name>
    <name type="synonym">Lychnis saponaria</name>
    <dbReference type="NCBI Taxonomy" id="3572"/>
    <lineage>
        <taxon>Eukaryota</taxon>
        <taxon>Viridiplantae</taxon>
        <taxon>Streptophyta</taxon>
        <taxon>Embryophyta</taxon>
        <taxon>Tracheophyta</taxon>
        <taxon>Spermatophyta</taxon>
        <taxon>Magnoliopsida</taxon>
        <taxon>eudicotyledons</taxon>
        <taxon>Gunneridae</taxon>
        <taxon>Pentapetalae</taxon>
        <taxon>Caryophyllales</taxon>
        <taxon>Caryophyllaceae</taxon>
        <taxon>Caryophylleae</taxon>
        <taxon>Saponaria</taxon>
    </lineage>
</organism>
<dbReference type="AlphaFoldDB" id="A0AAW1GV51"/>
<accession>A0AAW1GV51</accession>
<sequence>MESLLYNVYGFDYGQIGPIWELTRSNIVVPLFQSIVYVCLAMSLMVFVECVFLNVVISVTKIIGKTPEKTYKSEALIANADDNDENYPMLLVQIPMFNERQVFQLSINAACGLSWPCNRIVIQVLDDSTDPITRSMVEMECQRWAENGINIHYEGRGNRKGYKAGALKDAMKCSYVQDCDYVAIFDADFRPDPDFLRRTIPYLVHNPEIGLVQARWVFVNADECLLTRMQKMSLDYHFTLEQEVGSSTYAFFGFDGTAGVWRTSTIKDAGGWEDTTTVEDMDLTVRAFLKGWKFVYLGDLKVESELPSTLKAYRYQQHRWSCGHANLFKKMVKKIAMNQKVSLWRKIYVIYNVFLVRKVVAHTVAFVFYCVIMPTTVLIPEVVVPKWASTYIPITMTLLLFLYVDRSPRTLPLLMFSILFETVMSLHKSKAIFIGLWDIGRVNEWIVTEKLGDTLKNNIKAASTVKSRLSKFRERLNMLELIVCAYLLFCGCYDFNHGHNRYYISLFIQSFAFFLVGISYVGTFVPGSSNSNGDV</sequence>
<dbReference type="GO" id="GO:0000139">
    <property type="term" value="C:Golgi membrane"/>
    <property type="evidence" value="ECO:0007669"/>
    <property type="project" value="UniProtKB-SubCell"/>
</dbReference>
<evidence type="ECO:0000256" key="2">
    <source>
        <dbReference type="ARBA" id="ARBA00022676"/>
    </source>
</evidence>